<sequence length="1994" mass="223392">MRKWKVFRKFLSVMIAALLILPGAVKIDAAEAFYPIDAEDAVVLSAKIVGETSTNDHTYAKAIWTNGDSVYLMTDSTHDIKEIKLTAPGGVITAISYTAYATTDTVRVGDQVFAPDSSQGNTKSSHLTVARFSLSAFLSTLGLNGGNTYGIEVISEQGKGHWIFGTLQITIPKAKAVVSKTWVDGPKYAASIDLYKDYQDETIPYTPTVASSFELTESQNTMTKEVDYTDNLGRVYTYFAVEKNIPEGYAATYSDVVKTFANGFHVYTMSIENKYTPPLMNIEVTKIWKDAGGPARPEEITFKLFKGVETEPVMTQTADADSGWKTTFMNLPKTTLNGSPITYRVEEVPVPGYSTVIDGFTVRNTRTEKFDLPVEKIWKDEAGTAMRPASVTFNLLRNGVKVSEVTFGANESWKGEFKNLDKFDGNGDLYTYTITENNVPGYNGSVNGFTITNTRTGVVDIPVTKVWKDINTSARPDAITIHLFRNNELYKTVEMKPVEGTWAYTFKDEPAFDGNGLPYTFKVEEDVPLGYKGAVVKNENGSFTITNTRVNEITLLGEKTWLDDGTGRPESITVQLLQNGSPYRSAEVEPDEEGKWLFSFSKVPEFNEDGIPYIYTLKELTVAGYLPDIEDNEDGTFTITNLRVGKVDIQGEKTWLDDGTGRPESITVNLLQNGYPVNSKEVSPNESGKWLFSFMDLDEFDMVGLPYIYSVEEVPVDGYKSTVKEKDDGTFEIENLREGLVDIAGRKIWKDQGPLSRPDFITVNLLRNGEEIMDKDVYPGESDTWSFIFEDLPEFDEKGIAYTYSITEDPVSGYAGTVSEENGSIVITNVRVNEINILGEKIWLDDNNLDRPDSITIYLRRNGLEYKSVSVEADEEGNWSFAFMKVPEFDQDGLPYTYTIEEEDLDGYKETVKKNENGTYTVTNLLEGLVEISGEKTWLDNGTGRPETITIRLLRNNVEFKSTVVSETNGKWMFSFKDLPEFDENGKAYVYTIKEDPVEGYKTTITMKEDGSYNVENLRVGITSIAGRKVWLDNGERDPESITVNLLRNGVKVDERVVTADEEGKWTFSFKELQAFDDKGIAYVYTVSEDAVEGYKTSIVKEQDGTFTITNLREGTVDILGEKTWLDNGERSIESVRINLLRNGEPVDFRTVSEGQDGKWTFKFLELPEFDEKGILYTYTIEEEAVAGYASTIKMNEDGSYTVENLRTGIVSVSGMKTWLDNGTRSVESITVNLLRNGVEVDEKAVVLGENGEASFTFGNLPEFDEKGIAYTYTITEDPVDGYTTKITEIRDNYFEIENLRVGFVDIEGDKVWLDDNNPERPESITIKLMRNGEDYKSDMITEEDGWSFSFLNEPEFDEKGIAYTYTIEEEDLSGYSESVLKNENGTFTVTNLRVGTVRIFGEKIWLDDGTERPESITLNLLRNGEPYDSAVVSEGEDEKWTFSFDELPEFDENGKAYVYTLEEEAVEGYSTKIEDLNDGEYLVTNLRVGFVDITGEKTWLDDGTGRPESITVNLLQNGEEIDEAVVTPDEEGEWRFSFMELPKFDDMGIAYEYTITEDPVEGYESTVTPNEDGSFTVENLRVGIVEVSGEKTWLDDGTGRPESITVNLLRNGEFDRSMEVMDVEGLWSFSFTELPEFDNMGIPYTYTIEEVPVEGYESTVTENEDGTFTITNLRAGIVDVSGEKTWLDDGTGRPESITVNLIQNGEEIAEVLVTPDEEGNWTYSFLELPEFDEEGMAYTYTVTEDPVEGYNTNYVPGTYDIQNTREGIVNINGQKTWDDLFGRPASITVNLLQNGEEIRELVVTANASGLWLYSFTDLPEFTEAGIPYVYTITEDAVPGYVATVTGTSILNRQLRATLSIIKIDDFDFPVEGAVFEIADEEGVVLFTGTTDEDGLLDVILPLGTYIVTEISAPEDYIIDDTPKTVLLDEDGEVLELTVVNILEIEDVEPLPLPEEEEELPKTGSENVNYLYGLGLILIMGGAVLLSKKKRIVR</sequence>
<dbReference type="InterPro" id="IPR041033">
    <property type="entry name" value="SpaA_PFL_dom_1"/>
</dbReference>
<feature type="signal peptide" evidence="6">
    <location>
        <begin position="1"/>
        <end position="29"/>
    </location>
</feature>
<dbReference type="EMBL" id="FOVK01000005">
    <property type="protein sequence ID" value="SFN78143.1"/>
    <property type="molecule type" value="Genomic_DNA"/>
</dbReference>
<dbReference type="SUPFAM" id="SSF49478">
    <property type="entry name" value="Cna protein B-type domain"/>
    <property type="match status" value="17"/>
</dbReference>
<dbReference type="InterPro" id="IPR019931">
    <property type="entry name" value="LPXTG_anchor"/>
</dbReference>
<dbReference type="Pfam" id="PF05738">
    <property type="entry name" value="Cna_B"/>
    <property type="match status" value="17"/>
</dbReference>
<keyword evidence="5" id="KW-1133">Transmembrane helix</keyword>
<dbReference type="Proteomes" id="UP000181899">
    <property type="component" value="Unassembled WGS sequence"/>
</dbReference>
<protein>
    <submittedName>
        <fullName evidence="8">LPXTG-motif cell wall anchor domain-containing protein</fullName>
    </submittedName>
</protein>
<dbReference type="NCBIfam" id="TIGR01167">
    <property type="entry name" value="LPXTG_anchor"/>
    <property type="match status" value="1"/>
</dbReference>
<dbReference type="Pfam" id="PF00746">
    <property type="entry name" value="Gram_pos_anchor"/>
    <property type="match status" value="1"/>
</dbReference>
<accession>A0A1I5BU07</accession>
<dbReference type="CDD" id="cd00222">
    <property type="entry name" value="CollagenBindB"/>
    <property type="match status" value="17"/>
</dbReference>
<dbReference type="PROSITE" id="PS50847">
    <property type="entry name" value="GRAM_POS_ANCHORING"/>
    <property type="match status" value="1"/>
</dbReference>
<evidence type="ECO:0000256" key="1">
    <source>
        <dbReference type="ARBA" id="ARBA00022512"/>
    </source>
</evidence>
<feature type="transmembrane region" description="Helical" evidence="5">
    <location>
        <begin position="1970"/>
        <end position="1987"/>
    </location>
</feature>
<dbReference type="Pfam" id="PF17802">
    <property type="entry name" value="SpaA"/>
    <property type="match status" value="1"/>
</dbReference>
<evidence type="ECO:0000256" key="5">
    <source>
        <dbReference type="SAM" id="Phobius"/>
    </source>
</evidence>
<keyword evidence="5" id="KW-0812">Transmembrane</keyword>
<keyword evidence="9" id="KW-1185">Reference proteome</keyword>
<evidence type="ECO:0000256" key="3">
    <source>
        <dbReference type="ARBA" id="ARBA00022729"/>
    </source>
</evidence>
<reference evidence="8 9" key="1">
    <citation type="submission" date="2016-10" db="EMBL/GenBank/DDBJ databases">
        <authorList>
            <person name="de Groot N.N."/>
        </authorList>
    </citation>
    <scope>NUCLEOTIDE SEQUENCE [LARGE SCALE GENOMIC DNA]</scope>
    <source>
        <strain evidence="8 9">ML2</strain>
    </source>
</reference>
<keyword evidence="3 6" id="KW-0732">Signal</keyword>
<dbReference type="RefSeq" id="WP_074912019.1">
    <property type="nucleotide sequence ID" value="NZ_FOVK01000005.1"/>
</dbReference>
<keyword evidence="1" id="KW-0134">Cell wall</keyword>
<feature type="domain" description="Gram-positive cocci surface proteins LPxTG" evidence="7">
    <location>
        <begin position="1960"/>
        <end position="1994"/>
    </location>
</feature>
<keyword evidence="5" id="KW-0472">Membrane</keyword>
<feature type="chain" id="PRO_5010231522" evidence="6">
    <location>
        <begin position="30"/>
        <end position="1994"/>
    </location>
</feature>
<evidence type="ECO:0000259" key="7">
    <source>
        <dbReference type="PROSITE" id="PS50847"/>
    </source>
</evidence>
<evidence type="ECO:0000256" key="6">
    <source>
        <dbReference type="SAM" id="SignalP"/>
    </source>
</evidence>
<dbReference type="InterPro" id="IPR013783">
    <property type="entry name" value="Ig-like_fold"/>
</dbReference>
<evidence type="ECO:0000256" key="4">
    <source>
        <dbReference type="ARBA" id="ARBA00023088"/>
    </source>
</evidence>
<evidence type="ECO:0000313" key="8">
    <source>
        <dbReference type="EMBL" id="SFN78143.1"/>
    </source>
</evidence>
<name>A0A1I5BU07_9CLOT</name>
<organism evidence="8 9">
    <name type="scientific">Proteiniclasticum ruminis</name>
    <dbReference type="NCBI Taxonomy" id="398199"/>
    <lineage>
        <taxon>Bacteria</taxon>
        <taxon>Bacillati</taxon>
        <taxon>Bacillota</taxon>
        <taxon>Clostridia</taxon>
        <taxon>Eubacteriales</taxon>
        <taxon>Clostridiaceae</taxon>
        <taxon>Proteiniclasticum</taxon>
    </lineage>
</organism>
<dbReference type="InterPro" id="IPR008454">
    <property type="entry name" value="Collagen-bd_Cna-like_B-typ_dom"/>
</dbReference>
<evidence type="ECO:0000256" key="2">
    <source>
        <dbReference type="ARBA" id="ARBA00022525"/>
    </source>
</evidence>
<dbReference type="STRING" id="398199.SAMN05421804_102203"/>
<keyword evidence="4" id="KW-0572">Peptidoglycan-anchor</keyword>
<dbReference type="Gene3D" id="2.60.40.1140">
    <property type="entry name" value="Collagen-binding surface protein Cna, B-type domain"/>
    <property type="match status" value="17"/>
</dbReference>
<dbReference type="Gene3D" id="2.60.40.10">
    <property type="entry name" value="Immunoglobulins"/>
    <property type="match status" value="1"/>
</dbReference>
<proteinExistence type="predicted"/>
<keyword evidence="2" id="KW-0964">Secreted</keyword>
<dbReference type="OrthoDB" id="2005726at2"/>
<evidence type="ECO:0000313" key="9">
    <source>
        <dbReference type="Proteomes" id="UP000181899"/>
    </source>
</evidence>
<gene>
    <name evidence="8" type="ORF">SAMN04488695_10557</name>
</gene>